<feature type="domain" description="Fungal lipase-type" evidence="2">
    <location>
        <begin position="138"/>
        <end position="240"/>
    </location>
</feature>
<evidence type="ECO:0000256" key="1">
    <source>
        <dbReference type="SAM" id="MobiDB-lite"/>
    </source>
</evidence>
<organism evidence="3 4">
    <name type="scientific">Prymnesium parvum</name>
    <name type="common">Toxic golden alga</name>
    <dbReference type="NCBI Taxonomy" id="97485"/>
    <lineage>
        <taxon>Eukaryota</taxon>
        <taxon>Haptista</taxon>
        <taxon>Haptophyta</taxon>
        <taxon>Prymnesiophyceae</taxon>
        <taxon>Prymnesiales</taxon>
        <taxon>Prymnesiaceae</taxon>
        <taxon>Prymnesium</taxon>
    </lineage>
</organism>
<proteinExistence type="predicted"/>
<dbReference type="AlphaFoldDB" id="A0AB34JSR3"/>
<name>A0AB34JSR3_PRYPA</name>
<evidence type="ECO:0000313" key="4">
    <source>
        <dbReference type="Proteomes" id="UP001515480"/>
    </source>
</evidence>
<feature type="compositionally biased region" description="Basic and acidic residues" evidence="1">
    <location>
        <begin position="335"/>
        <end position="344"/>
    </location>
</feature>
<dbReference type="EMBL" id="JBGBPQ010000005">
    <property type="protein sequence ID" value="KAL1524023.1"/>
    <property type="molecule type" value="Genomic_DNA"/>
</dbReference>
<protein>
    <recommendedName>
        <fullName evidence="2">Fungal lipase-type domain-containing protein</fullName>
    </recommendedName>
</protein>
<keyword evidence="4" id="KW-1185">Reference proteome</keyword>
<dbReference type="PANTHER" id="PTHR45856:SF24">
    <property type="entry name" value="FUNGAL LIPASE-LIKE DOMAIN-CONTAINING PROTEIN"/>
    <property type="match status" value="1"/>
</dbReference>
<dbReference type="InterPro" id="IPR051218">
    <property type="entry name" value="Sec_MonoDiacylglyc_Lipase"/>
</dbReference>
<comment type="caution">
    <text evidence="3">The sequence shown here is derived from an EMBL/GenBank/DDBJ whole genome shotgun (WGS) entry which is preliminary data.</text>
</comment>
<sequence>MHVPSAFCVVDPALREVAVAYKDVPLPSRAEVGAVLDDLPSLRERASVAPVDVTHVVDLSMRFACLAYRRNCQNARNVLLLRDAADGAGGLPYGVELQFRGSLGAHAVVYLMCLRPGQLSAVLSFKGSTLSSPGAPLLSDWVHNLRFMLPWHSKSVEVGAQLAEGSEAHVHPGWHEYLHELLESFRLYRLAALPQGLASAWGLPDGIDLWGLLCSEHCERVLVVGHSLGGALASMTATLMGSSISKQIARPPDGREIALDEEEDALNLPPRVEAELAGEGVPAPSPLPSPLEWEVLGVAGDESAVLPEGEAVARDGRDDAAALATDIGARGPSSWRERARREDGPDGYQFGDLTRSLLELTKKGRTPGERSANDEGAGSSRSGFEAAAGGGRRLPMLVTFGCPIVGDSGFVQSQNRHVDFCGGLRVFNEKDPVPSTGFGGMSFAAARVGRASKHHGGVPIALNNDALTAANPYSNHLRYCLTSYELCRTLCRDQPALRVRYVLPGLHYIPDENNTHIAPSPTISITTN</sequence>
<dbReference type="PANTHER" id="PTHR45856">
    <property type="entry name" value="ALPHA/BETA-HYDROLASES SUPERFAMILY PROTEIN"/>
    <property type="match status" value="1"/>
</dbReference>
<feature type="region of interest" description="Disordered" evidence="1">
    <location>
        <begin position="331"/>
        <end position="386"/>
    </location>
</feature>
<evidence type="ECO:0000259" key="2">
    <source>
        <dbReference type="Pfam" id="PF01764"/>
    </source>
</evidence>
<dbReference type="SUPFAM" id="SSF53474">
    <property type="entry name" value="alpha/beta-Hydrolases"/>
    <property type="match status" value="2"/>
</dbReference>
<dbReference type="InterPro" id="IPR002921">
    <property type="entry name" value="Fungal_lipase-type"/>
</dbReference>
<dbReference type="Gene3D" id="3.40.50.1820">
    <property type="entry name" value="alpha/beta hydrolase"/>
    <property type="match status" value="2"/>
</dbReference>
<reference evidence="3 4" key="1">
    <citation type="journal article" date="2024" name="Science">
        <title>Giant polyketide synthase enzymes in the biosynthesis of giant marine polyether toxins.</title>
        <authorList>
            <person name="Fallon T.R."/>
            <person name="Shende V.V."/>
            <person name="Wierzbicki I.H."/>
            <person name="Pendleton A.L."/>
            <person name="Watervoot N.F."/>
            <person name="Auber R.P."/>
            <person name="Gonzalez D.J."/>
            <person name="Wisecaver J.H."/>
            <person name="Moore B.S."/>
        </authorList>
    </citation>
    <scope>NUCLEOTIDE SEQUENCE [LARGE SCALE GENOMIC DNA]</scope>
    <source>
        <strain evidence="3 4">12B1</strain>
    </source>
</reference>
<feature type="compositionally biased region" description="Basic and acidic residues" evidence="1">
    <location>
        <begin position="360"/>
        <end position="373"/>
    </location>
</feature>
<dbReference type="Proteomes" id="UP001515480">
    <property type="component" value="Unassembled WGS sequence"/>
</dbReference>
<dbReference type="GO" id="GO:0006629">
    <property type="term" value="P:lipid metabolic process"/>
    <property type="evidence" value="ECO:0007669"/>
    <property type="project" value="InterPro"/>
</dbReference>
<evidence type="ECO:0000313" key="3">
    <source>
        <dbReference type="EMBL" id="KAL1524023.1"/>
    </source>
</evidence>
<dbReference type="InterPro" id="IPR029058">
    <property type="entry name" value="AB_hydrolase_fold"/>
</dbReference>
<accession>A0AB34JSR3</accession>
<gene>
    <name evidence="3" type="ORF">AB1Y20_018937</name>
</gene>
<dbReference type="Pfam" id="PF01764">
    <property type="entry name" value="Lipase_3"/>
    <property type="match status" value="1"/>
</dbReference>